<feature type="region of interest" description="Disordered" evidence="1">
    <location>
        <begin position="59"/>
        <end position="82"/>
    </location>
</feature>
<comment type="caution">
    <text evidence="2">The sequence shown here is derived from an EMBL/GenBank/DDBJ whole genome shotgun (WGS) entry which is preliminary data.</text>
</comment>
<sequence>LTESTTFRLTVCFSAFQFVRDEFTPAERARQSRTLPRDDPYVSLTDLWSMWQRNPGSFINHDKYPPSSSSSSSSPPPPIITTSSSIIISLHQSSSIITIHHQ</sequence>
<reference evidence="2" key="1">
    <citation type="submission" date="2019-05" db="EMBL/GenBank/DDBJ databases">
        <title>Annotation for the trematode Fasciolopsis buski.</title>
        <authorList>
            <person name="Choi Y.-J."/>
        </authorList>
    </citation>
    <scope>NUCLEOTIDE SEQUENCE</scope>
    <source>
        <strain evidence="2">HT</strain>
        <tissue evidence="2">Whole worm</tissue>
    </source>
</reference>
<gene>
    <name evidence="2" type="ORF">FBUS_09730</name>
</gene>
<dbReference type="AlphaFoldDB" id="A0A8E0RYF0"/>
<accession>A0A8E0RYF0</accession>
<keyword evidence="3" id="KW-1185">Reference proteome</keyword>
<evidence type="ECO:0000256" key="1">
    <source>
        <dbReference type="SAM" id="MobiDB-lite"/>
    </source>
</evidence>
<evidence type="ECO:0000313" key="3">
    <source>
        <dbReference type="Proteomes" id="UP000728185"/>
    </source>
</evidence>
<dbReference type="Proteomes" id="UP000728185">
    <property type="component" value="Unassembled WGS sequence"/>
</dbReference>
<protein>
    <submittedName>
        <fullName evidence="2">Uncharacterized protein</fullName>
    </submittedName>
</protein>
<feature type="non-terminal residue" evidence="2">
    <location>
        <position position="1"/>
    </location>
</feature>
<proteinExistence type="predicted"/>
<organism evidence="2 3">
    <name type="scientific">Fasciolopsis buskii</name>
    <dbReference type="NCBI Taxonomy" id="27845"/>
    <lineage>
        <taxon>Eukaryota</taxon>
        <taxon>Metazoa</taxon>
        <taxon>Spiralia</taxon>
        <taxon>Lophotrochozoa</taxon>
        <taxon>Platyhelminthes</taxon>
        <taxon>Trematoda</taxon>
        <taxon>Digenea</taxon>
        <taxon>Plagiorchiida</taxon>
        <taxon>Echinostomata</taxon>
        <taxon>Echinostomatoidea</taxon>
        <taxon>Fasciolidae</taxon>
        <taxon>Fasciolopsis</taxon>
    </lineage>
</organism>
<evidence type="ECO:0000313" key="2">
    <source>
        <dbReference type="EMBL" id="KAA0191175.1"/>
    </source>
</evidence>
<dbReference type="EMBL" id="LUCM01006506">
    <property type="protein sequence ID" value="KAA0191175.1"/>
    <property type="molecule type" value="Genomic_DNA"/>
</dbReference>
<name>A0A8E0RYF0_9TREM</name>